<dbReference type="InterPro" id="IPR002698">
    <property type="entry name" value="FTHF_cligase"/>
</dbReference>
<dbReference type="Pfam" id="PF01812">
    <property type="entry name" value="5-FTHF_cyc-lig"/>
    <property type="match status" value="1"/>
</dbReference>
<evidence type="ECO:0000256" key="6">
    <source>
        <dbReference type="SAM" id="Phobius"/>
    </source>
</evidence>
<evidence type="ECO:0000256" key="2">
    <source>
        <dbReference type="ARBA" id="ARBA00022741"/>
    </source>
</evidence>
<name>A0ABD7HJW7_9MYCO</name>
<evidence type="ECO:0000256" key="3">
    <source>
        <dbReference type="ARBA" id="ARBA00022840"/>
    </source>
</evidence>
<evidence type="ECO:0000256" key="4">
    <source>
        <dbReference type="PIRSR" id="PIRSR006806-1"/>
    </source>
</evidence>
<keyword evidence="2 4" id="KW-0547">Nucleotide-binding</keyword>
<dbReference type="PANTHER" id="PTHR23407:SF1">
    <property type="entry name" value="5-FORMYLTETRAHYDROFOLATE CYCLO-LIGASE"/>
    <property type="match status" value="1"/>
</dbReference>
<dbReference type="Gene3D" id="3.40.50.10420">
    <property type="entry name" value="NagB/RpiA/CoA transferase-like"/>
    <property type="match status" value="1"/>
</dbReference>
<feature type="binding site" evidence="4">
    <location>
        <position position="42"/>
    </location>
    <ligand>
        <name>substrate</name>
    </ligand>
</feature>
<reference evidence="7 8" key="1">
    <citation type="submission" date="2018-08" db="EMBL/GenBank/DDBJ databases">
        <title>Linezolid Resistance in Mycobacterium abscessus: MIC Distribution and Comprehensive Investigation of Resistance Mechanisms.</title>
        <authorList>
            <person name="Ye M."/>
            <person name="Xu L."/>
            <person name="Zou Y."/>
            <person name="Li B."/>
            <person name="Guo Q."/>
            <person name="Zhang Y."/>
            <person name="Zhan M."/>
            <person name="Xu B."/>
            <person name="Yu F."/>
            <person name="Zhang Z."/>
            <person name="Chu H."/>
        </authorList>
    </citation>
    <scope>NUCLEOTIDE SEQUENCE [LARGE SCALE GENOMIC DNA]</scope>
    <source>
        <strain evidence="7 8">G143</strain>
    </source>
</reference>
<organism evidence="7 8">
    <name type="scientific">Mycobacteroides abscessus</name>
    <dbReference type="NCBI Taxonomy" id="36809"/>
    <lineage>
        <taxon>Bacteria</taxon>
        <taxon>Bacillati</taxon>
        <taxon>Actinomycetota</taxon>
        <taxon>Actinomycetes</taxon>
        <taxon>Mycobacteriales</taxon>
        <taxon>Mycobacteriaceae</taxon>
        <taxon>Mycobacteroides</taxon>
    </lineage>
</organism>
<comment type="caution">
    <text evidence="7">The sequence shown here is derived from an EMBL/GenBank/DDBJ whole genome shotgun (WGS) entry which is preliminary data.</text>
</comment>
<protein>
    <recommendedName>
        <fullName evidence="5">5-formyltetrahydrofolate cyclo-ligase</fullName>
        <ecNumber evidence="5">6.3.3.2</ecNumber>
    </recommendedName>
</protein>
<comment type="cofactor">
    <cofactor evidence="5">
        <name>Mg(2+)</name>
        <dbReference type="ChEBI" id="CHEBI:18420"/>
    </cofactor>
</comment>
<proteinExistence type="inferred from homology"/>
<dbReference type="PIRSF" id="PIRSF006806">
    <property type="entry name" value="FTHF_cligase"/>
    <property type="match status" value="1"/>
</dbReference>
<dbReference type="RefSeq" id="WP_074243368.1">
    <property type="nucleotide sequence ID" value="NZ_CSTX01000013.1"/>
</dbReference>
<keyword evidence="6" id="KW-0472">Membrane</keyword>
<gene>
    <name evidence="7" type="ORF">D2E76_20630</name>
</gene>
<keyword evidence="5" id="KW-0479">Metal-binding</keyword>
<evidence type="ECO:0000256" key="5">
    <source>
        <dbReference type="RuleBase" id="RU361279"/>
    </source>
</evidence>
<dbReference type="InterPro" id="IPR024185">
    <property type="entry name" value="FTHF_cligase-like_sf"/>
</dbReference>
<dbReference type="GO" id="GO:0046872">
    <property type="term" value="F:metal ion binding"/>
    <property type="evidence" value="ECO:0007669"/>
    <property type="project" value="UniProtKB-KW"/>
</dbReference>
<sequence length="192" mass="20274">MRQQIVQARRAISPAEREKQNDALAAHVLTAVSGLSVIAAYLPVGSEPGSVRMLDALLDRGVRILLPIARNDEAGIPMALRWGYYAREELVDAPFGLREPANPVAGSAAALAEAQLVLVPALAVDKRGNRLGRGAGFYDRSLGFAAQATPLVTPLFVGEIRDELPAGPHDVPITHAITADGLVTLGAGTWQT</sequence>
<dbReference type="Proteomes" id="UP000284557">
    <property type="component" value="Unassembled WGS sequence"/>
</dbReference>
<comment type="catalytic activity">
    <reaction evidence="5">
        <text>(6S)-5-formyl-5,6,7,8-tetrahydrofolate + ATP = (6R)-5,10-methenyltetrahydrofolate + ADP + phosphate</text>
        <dbReference type="Rhea" id="RHEA:10488"/>
        <dbReference type="ChEBI" id="CHEBI:30616"/>
        <dbReference type="ChEBI" id="CHEBI:43474"/>
        <dbReference type="ChEBI" id="CHEBI:57455"/>
        <dbReference type="ChEBI" id="CHEBI:57457"/>
        <dbReference type="ChEBI" id="CHEBI:456216"/>
        <dbReference type="EC" id="6.3.3.2"/>
    </reaction>
</comment>
<feature type="binding site" evidence="4">
    <location>
        <begin position="130"/>
        <end position="138"/>
    </location>
    <ligand>
        <name>ATP</name>
        <dbReference type="ChEBI" id="CHEBI:30616"/>
    </ligand>
</feature>
<dbReference type="SUPFAM" id="SSF100950">
    <property type="entry name" value="NagB/RpiA/CoA transferase-like"/>
    <property type="match status" value="1"/>
</dbReference>
<dbReference type="NCBIfam" id="TIGR02727">
    <property type="entry name" value="MTHFS_bact"/>
    <property type="match status" value="1"/>
</dbReference>
<keyword evidence="6" id="KW-0812">Transmembrane</keyword>
<accession>A0ABD7HJW7</accession>
<dbReference type="GO" id="GO:0005524">
    <property type="term" value="F:ATP binding"/>
    <property type="evidence" value="ECO:0007669"/>
    <property type="project" value="UniProtKB-KW"/>
</dbReference>
<evidence type="ECO:0000313" key="7">
    <source>
        <dbReference type="EMBL" id="RIT33806.1"/>
    </source>
</evidence>
<dbReference type="EC" id="6.3.3.2" evidence="5"/>
<feature type="binding site" evidence="4">
    <location>
        <position position="47"/>
    </location>
    <ligand>
        <name>substrate</name>
    </ligand>
</feature>
<comment type="similarity">
    <text evidence="1 5">Belongs to the 5-formyltetrahydrofolate cyclo-ligase family.</text>
</comment>
<evidence type="ECO:0000256" key="1">
    <source>
        <dbReference type="ARBA" id="ARBA00010638"/>
    </source>
</evidence>
<dbReference type="EMBL" id="QXBN01000018">
    <property type="protein sequence ID" value="RIT33806.1"/>
    <property type="molecule type" value="Genomic_DNA"/>
</dbReference>
<feature type="transmembrane region" description="Helical" evidence="6">
    <location>
        <begin position="21"/>
        <end position="44"/>
    </location>
</feature>
<dbReference type="GO" id="GO:0030272">
    <property type="term" value="F:5-formyltetrahydrofolate cyclo-ligase activity"/>
    <property type="evidence" value="ECO:0007669"/>
    <property type="project" value="UniProtKB-EC"/>
</dbReference>
<evidence type="ECO:0000313" key="8">
    <source>
        <dbReference type="Proteomes" id="UP000284557"/>
    </source>
</evidence>
<dbReference type="AlphaFoldDB" id="A0ABD7HJW7"/>
<keyword evidence="7" id="KW-0436">Ligase</keyword>
<keyword evidence="3 4" id="KW-0067">ATP-binding</keyword>
<keyword evidence="5" id="KW-0460">Magnesium</keyword>
<dbReference type="PANTHER" id="PTHR23407">
    <property type="entry name" value="ATPASE INHIBITOR/5-FORMYLTETRAHYDROFOLATE CYCLO-LIGASE"/>
    <property type="match status" value="1"/>
</dbReference>
<dbReference type="InterPro" id="IPR037171">
    <property type="entry name" value="NagB/RpiA_transferase-like"/>
</dbReference>
<keyword evidence="6" id="KW-1133">Transmembrane helix</keyword>